<evidence type="ECO:0008006" key="3">
    <source>
        <dbReference type="Google" id="ProtNLM"/>
    </source>
</evidence>
<dbReference type="EMBL" id="PSQE01000003">
    <property type="protein sequence ID" value="RHN70664.1"/>
    <property type="molecule type" value="Genomic_DNA"/>
</dbReference>
<protein>
    <recommendedName>
        <fullName evidence="3">DUF247 domain protein</fullName>
    </recommendedName>
</protein>
<reference evidence="2" key="1">
    <citation type="journal article" date="2018" name="Nat. Plants">
        <title>Whole-genome landscape of Medicago truncatula symbiotic genes.</title>
        <authorList>
            <person name="Pecrix Y."/>
            <person name="Staton S.E."/>
            <person name="Sallet E."/>
            <person name="Lelandais-Briere C."/>
            <person name="Moreau S."/>
            <person name="Carrere S."/>
            <person name="Blein T."/>
            <person name="Jardinaud M.F."/>
            <person name="Latrasse D."/>
            <person name="Zouine M."/>
            <person name="Zahm M."/>
            <person name="Kreplak J."/>
            <person name="Mayjonade B."/>
            <person name="Satge C."/>
            <person name="Perez M."/>
            <person name="Cauet S."/>
            <person name="Marande W."/>
            <person name="Chantry-Darmon C."/>
            <person name="Lopez-Roques C."/>
            <person name="Bouchez O."/>
            <person name="Berard A."/>
            <person name="Debelle F."/>
            <person name="Munos S."/>
            <person name="Bendahmane A."/>
            <person name="Berges H."/>
            <person name="Niebel A."/>
            <person name="Buitink J."/>
            <person name="Frugier F."/>
            <person name="Benhamed M."/>
            <person name="Crespi M."/>
            <person name="Gouzy J."/>
            <person name="Gamas P."/>
        </authorList>
    </citation>
    <scope>NUCLEOTIDE SEQUENCE [LARGE SCALE GENOMIC DNA]</scope>
    <source>
        <strain evidence="2">cv. Jemalong A17</strain>
    </source>
</reference>
<dbReference type="AlphaFoldDB" id="A0A396J1T9"/>
<evidence type="ECO:0000313" key="2">
    <source>
        <dbReference type="Proteomes" id="UP000265566"/>
    </source>
</evidence>
<comment type="caution">
    <text evidence="1">The sequence shown here is derived from an EMBL/GenBank/DDBJ whole genome shotgun (WGS) entry which is preliminary data.</text>
</comment>
<dbReference type="PANTHER" id="PTHR31170:SF23">
    <property type="match status" value="1"/>
</dbReference>
<dbReference type="InterPro" id="IPR004158">
    <property type="entry name" value="DUF247_pln"/>
</dbReference>
<sequence length="536" mass="61984">MMNHDDMVNNINSMLQKAEPPVTSDCCIYKVPFAIRSLNPDAYTPKVISIGPFHHSHRHHHLQNMERHKLIYFKAFLQRTQTTLHTFIHCIDSAIPNFRSCYSETLDFTQQELVQLILIDSGFIIELFWRSYYDDWSQDDGFLLKPWLASNIRLDLLLLENQLPFFVIQEIYNLSFTSTNASVPKTKIPSFLELSFDYFAYYNQSNLGFDNGDFSIRHFTDLIRIFHLQHPLQRRPLRIDEPMKHLQSATELLEAGVRFKVNTKSECLLDLRFSGRVLEIPQLKVEDWTEILFRNMVALEQCHYPSESYITDYVAVLDFLINTGKDVDILVQKKILVNWLGDSDSVANLFNSLWKNVTHLYFSSQYSILCEDLNGFCHDPWHRLKATLRRDYCNSPWQTAASIAGILLLILSLLQSVCAVLQVVQQYNDSYKLLQDAVAMQLKDNSGDITNARDRYFACIVSMLAHTDMIPADKGDLATVDKDISANISSRTLSNGKRMTNLVLKVALHAFCHDISDGRLKCYDAFTKVSKWQLYQ</sequence>
<organism evidence="1 2">
    <name type="scientific">Medicago truncatula</name>
    <name type="common">Barrel medic</name>
    <name type="synonym">Medicago tribuloides</name>
    <dbReference type="NCBI Taxonomy" id="3880"/>
    <lineage>
        <taxon>Eukaryota</taxon>
        <taxon>Viridiplantae</taxon>
        <taxon>Streptophyta</taxon>
        <taxon>Embryophyta</taxon>
        <taxon>Tracheophyta</taxon>
        <taxon>Spermatophyta</taxon>
        <taxon>Magnoliopsida</taxon>
        <taxon>eudicotyledons</taxon>
        <taxon>Gunneridae</taxon>
        <taxon>Pentapetalae</taxon>
        <taxon>rosids</taxon>
        <taxon>fabids</taxon>
        <taxon>Fabales</taxon>
        <taxon>Fabaceae</taxon>
        <taxon>Papilionoideae</taxon>
        <taxon>50 kb inversion clade</taxon>
        <taxon>NPAAA clade</taxon>
        <taxon>Hologalegina</taxon>
        <taxon>IRL clade</taxon>
        <taxon>Trifolieae</taxon>
        <taxon>Medicago</taxon>
    </lineage>
</organism>
<dbReference type="PANTHER" id="PTHR31170">
    <property type="entry name" value="BNAC04G53230D PROTEIN"/>
    <property type="match status" value="1"/>
</dbReference>
<accession>A0A396J1T9</accession>
<dbReference type="Proteomes" id="UP000265566">
    <property type="component" value="Chromosome 3"/>
</dbReference>
<dbReference type="Pfam" id="PF03140">
    <property type="entry name" value="DUF247"/>
    <property type="match status" value="1"/>
</dbReference>
<proteinExistence type="predicted"/>
<name>A0A396J1T9_MEDTR</name>
<evidence type="ECO:0000313" key="1">
    <source>
        <dbReference type="EMBL" id="RHN70664.1"/>
    </source>
</evidence>
<dbReference type="Gramene" id="rna19273">
    <property type="protein sequence ID" value="RHN70664.1"/>
    <property type="gene ID" value="gene19273"/>
</dbReference>
<gene>
    <name evidence="1" type="ORF">MtrunA17_Chr3g0138001</name>
</gene>